<dbReference type="eggNOG" id="ENOG502T8MD">
    <property type="taxonomic scope" value="Eukaryota"/>
</dbReference>
<gene>
    <name evidence="3" type="ORF">TRIATDRAFT_36822</name>
</gene>
<dbReference type="GeneID" id="25784093"/>
<organism evidence="3 4">
    <name type="scientific">Hypocrea atroviridis (strain ATCC 20476 / IMI 206040)</name>
    <name type="common">Trichoderma atroviride</name>
    <dbReference type="NCBI Taxonomy" id="452589"/>
    <lineage>
        <taxon>Eukaryota</taxon>
        <taxon>Fungi</taxon>
        <taxon>Dikarya</taxon>
        <taxon>Ascomycota</taxon>
        <taxon>Pezizomycotina</taxon>
        <taxon>Sordariomycetes</taxon>
        <taxon>Hypocreomycetidae</taxon>
        <taxon>Hypocreales</taxon>
        <taxon>Hypocreaceae</taxon>
        <taxon>Trichoderma</taxon>
    </lineage>
</organism>
<dbReference type="Proteomes" id="UP000005426">
    <property type="component" value="Unassembled WGS sequence"/>
</dbReference>
<evidence type="ECO:0000256" key="1">
    <source>
        <dbReference type="SAM" id="MobiDB-lite"/>
    </source>
</evidence>
<keyword evidence="4" id="KW-1185">Reference proteome</keyword>
<name>G9P0A0_HYPAI</name>
<feature type="transmembrane region" description="Helical" evidence="2">
    <location>
        <begin position="65"/>
        <end position="86"/>
    </location>
</feature>
<proteinExistence type="predicted"/>
<reference evidence="3 4" key="1">
    <citation type="journal article" date="2011" name="Genome Biol.">
        <title>Comparative genome sequence analysis underscores mycoparasitism as the ancestral life style of Trichoderma.</title>
        <authorList>
            <person name="Kubicek C.P."/>
            <person name="Herrera-Estrella A."/>
            <person name="Seidl-Seiboth V."/>
            <person name="Martinez D.A."/>
            <person name="Druzhinina I.S."/>
            <person name="Thon M."/>
            <person name="Zeilinger S."/>
            <person name="Casas-Flores S."/>
            <person name="Horwitz B.A."/>
            <person name="Mukherjee P.K."/>
            <person name="Mukherjee M."/>
            <person name="Kredics L."/>
            <person name="Alcaraz L.D."/>
            <person name="Aerts A."/>
            <person name="Antal Z."/>
            <person name="Atanasova L."/>
            <person name="Cervantes-Badillo M.G."/>
            <person name="Challacombe J."/>
            <person name="Chertkov O."/>
            <person name="McCluskey K."/>
            <person name="Coulpier F."/>
            <person name="Deshpande N."/>
            <person name="von Doehren H."/>
            <person name="Ebbole D.J."/>
            <person name="Esquivel-Naranjo E.U."/>
            <person name="Fekete E."/>
            <person name="Flipphi M."/>
            <person name="Glaser F."/>
            <person name="Gomez-Rodriguez E.Y."/>
            <person name="Gruber S."/>
            <person name="Han C."/>
            <person name="Henrissat B."/>
            <person name="Hermosa R."/>
            <person name="Hernandez-Onate M."/>
            <person name="Karaffa L."/>
            <person name="Kosti I."/>
            <person name="Le Crom S."/>
            <person name="Lindquist E."/>
            <person name="Lucas S."/>
            <person name="Luebeck M."/>
            <person name="Luebeck P.S."/>
            <person name="Margeot A."/>
            <person name="Metz B."/>
            <person name="Misra M."/>
            <person name="Nevalainen H."/>
            <person name="Omann M."/>
            <person name="Packer N."/>
            <person name="Perrone G."/>
            <person name="Uresti-Rivera E.E."/>
            <person name="Salamov A."/>
            <person name="Schmoll M."/>
            <person name="Seiboth B."/>
            <person name="Shapiro H."/>
            <person name="Sukno S."/>
            <person name="Tamayo-Ramos J.A."/>
            <person name="Tisch D."/>
            <person name="Wiest A."/>
            <person name="Wilkinson H.H."/>
            <person name="Zhang M."/>
            <person name="Coutinho P.M."/>
            <person name="Kenerley C.M."/>
            <person name="Monte E."/>
            <person name="Baker S.E."/>
            <person name="Grigoriev I.V."/>
        </authorList>
    </citation>
    <scope>NUCLEOTIDE SEQUENCE [LARGE SCALE GENOMIC DNA]</scope>
    <source>
        <strain evidence="4">ATCC 20476 / IMI 206040</strain>
    </source>
</reference>
<dbReference type="AlphaFoldDB" id="G9P0A0"/>
<accession>G9P0A0</accession>
<dbReference type="OrthoDB" id="4896939at2759"/>
<feature type="compositionally biased region" description="Polar residues" evidence="1">
    <location>
        <begin position="129"/>
        <end position="150"/>
    </location>
</feature>
<comment type="caution">
    <text evidence="3">The sequence shown here is derived from an EMBL/GenBank/DDBJ whole genome shotgun (WGS) entry which is preliminary data.</text>
</comment>
<evidence type="ECO:0000313" key="3">
    <source>
        <dbReference type="EMBL" id="EHK44143.1"/>
    </source>
</evidence>
<keyword evidence="2" id="KW-1133">Transmembrane helix</keyword>
<protein>
    <recommendedName>
        <fullName evidence="5">Fucose-specific lectin</fullName>
    </recommendedName>
</protein>
<keyword evidence="2" id="KW-0472">Membrane</keyword>
<sequence>MFPIFDISYIMQQPSQPTMREVPLSTTVEGPSARSREEQPISARDHYYQLQRGPPKKPWYYKKKMLPFTILMVVISAFISCIIVVVKLTRKSALMLKTHPKETMTQSVTAMATSPLTLTSVLNVTNSTSPSLAASMSEPSSMTTTATKATLSPSPPSILSSSNLASIFVDGENSQDSLEILVWQDEAGSLSYLNGESNLKSPKRIEDSLKDALKAKKGTSMAAVADDASTAHLFYLEEDDTISHIFMEPKGSWSRGGMSTGSKKGPAAHEKSMLSAAFHRGEHDTNVVVLSYQDPGGNLKLAMSEDPTNDENWYSVDFGSFTGRHDVGDWGGVGHAIAGDWQNKRRDSDGSFSGLLMAIEESEEITPWECSLDFHVSSKKKVECHFLDKTFLDSNGRGLYPSSHLNQLAWVRTGHGKSQDPAQTLPYEFALLYTSPGGKIQENRVGVDIPRIAGPGFDVDTDFDSLATNDNKTVYAKSGSDIVVFRLDADGWQWKVDGIVNTAI</sequence>
<dbReference type="OMA" id="AGDWQNK"/>
<evidence type="ECO:0000256" key="2">
    <source>
        <dbReference type="SAM" id="Phobius"/>
    </source>
</evidence>
<keyword evidence="2" id="KW-0812">Transmembrane</keyword>
<dbReference type="SUPFAM" id="SSF89372">
    <property type="entry name" value="Fucose-specific lectin"/>
    <property type="match status" value="1"/>
</dbReference>
<evidence type="ECO:0000313" key="4">
    <source>
        <dbReference type="Proteomes" id="UP000005426"/>
    </source>
</evidence>
<dbReference type="EMBL" id="ABDG02000025">
    <property type="protein sequence ID" value="EHK44143.1"/>
    <property type="molecule type" value="Genomic_DNA"/>
</dbReference>
<dbReference type="HOGENOM" id="CLU_561483_0_0_1"/>
<feature type="region of interest" description="Disordered" evidence="1">
    <location>
        <begin position="129"/>
        <end position="154"/>
    </location>
</feature>
<dbReference type="Gene3D" id="2.120.10.70">
    <property type="entry name" value="Fucose-specific lectin"/>
    <property type="match status" value="1"/>
</dbReference>
<evidence type="ECO:0008006" key="5">
    <source>
        <dbReference type="Google" id="ProtNLM"/>
    </source>
</evidence>
<dbReference type="KEGG" id="tatv:25784093"/>